<sequence>MKLLCLLQGCQWHCVPNHEPGELQCQCCRRCGAVRHRRAITLSKA</sequence>
<accession>A0ACD4UKA0</accession>
<proteinExistence type="predicted"/>
<name>A0ACD4UKA0_9PSED</name>
<protein>
    <submittedName>
        <fullName evidence="1">PSPA7_2676 family Cys-rich small protein</fullName>
    </submittedName>
</protein>
<gene>
    <name evidence="1" type="ORF">OZ911_28870</name>
</gene>
<dbReference type="EMBL" id="CP114035">
    <property type="protein sequence ID" value="WLT52282.1"/>
    <property type="molecule type" value="Genomic_DNA"/>
</dbReference>
<evidence type="ECO:0000313" key="1">
    <source>
        <dbReference type="EMBL" id="WLT52282.1"/>
    </source>
</evidence>
<keyword evidence="2" id="KW-1185">Reference proteome</keyword>
<evidence type="ECO:0000313" key="2">
    <source>
        <dbReference type="Proteomes" id="UP001163982"/>
    </source>
</evidence>
<organism evidence="1 2">
    <name type="scientific">Pseudomonas fortuita</name>
    <dbReference type="NCBI Taxonomy" id="3233375"/>
    <lineage>
        <taxon>Bacteria</taxon>
        <taxon>Pseudomonadati</taxon>
        <taxon>Pseudomonadota</taxon>
        <taxon>Gammaproteobacteria</taxon>
        <taxon>Pseudomonadales</taxon>
        <taxon>Pseudomonadaceae</taxon>
        <taxon>Pseudomonas</taxon>
    </lineage>
</organism>
<dbReference type="Proteomes" id="UP001163982">
    <property type="component" value="Chromosome"/>
</dbReference>
<reference evidence="1" key="1">
    <citation type="journal article" date="2024" name="Int. J. Syst. Evol. Microbiol.">
        <title>Pseudomonas fortuita sp. nov., isolated from the endosphere of a wild yam.</title>
        <authorList>
            <person name="Carlier A."/>
            <person name="Beaumel M."/>
            <person name="Moreau S."/>
            <person name="Acar T."/>
            <person name="Sana T.G."/>
            <person name="Cnockaert M."/>
            <person name="Vandamme P."/>
        </authorList>
    </citation>
    <scope>NUCLEOTIDE SEQUENCE</scope>
    <source>
        <strain evidence="1">GMI12077</strain>
    </source>
</reference>